<evidence type="ECO:0000313" key="1">
    <source>
        <dbReference type="EMBL" id="RVW40775.1"/>
    </source>
</evidence>
<evidence type="ECO:0000313" key="2">
    <source>
        <dbReference type="EMBL" id="RVX00319.1"/>
    </source>
</evidence>
<dbReference type="EMBL" id="QGNW01000082">
    <property type="protein sequence ID" value="RVX00319.1"/>
    <property type="molecule type" value="Genomic_DNA"/>
</dbReference>
<gene>
    <name evidence="2" type="ORF">CK203_024561</name>
    <name evidence="1" type="ORF">CK203_080698</name>
</gene>
<proteinExistence type="predicted"/>
<reference evidence="2 3" key="1">
    <citation type="journal article" date="2018" name="PLoS Genet.">
        <title>Population sequencing reveals clonal diversity and ancestral inbreeding in the grapevine cultivar Chardonnay.</title>
        <authorList>
            <person name="Roach M.J."/>
            <person name="Johnson D.L."/>
            <person name="Bohlmann J."/>
            <person name="van Vuuren H.J."/>
            <person name="Jones S.J."/>
            <person name="Pretorius I.S."/>
            <person name="Schmidt S.A."/>
            <person name="Borneman A.R."/>
        </authorList>
    </citation>
    <scope>NUCLEOTIDE SEQUENCE [LARGE SCALE GENOMIC DNA]</scope>
    <source>
        <strain evidence="3">cv. Chardonnay</strain>
        <strain evidence="2">I10V1</strain>
        <tissue evidence="2">Leaf</tissue>
    </source>
</reference>
<name>A0A438IU95_VITVI</name>
<protein>
    <submittedName>
        <fullName evidence="2">Uncharacterized protein</fullName>
    </submittedName>
</protein>
<organism evidence="2 3">
    <name type="scientific">Vitis vinifera</name>
    <name type="common">Grape</name>
    <dbReference type="NCBI Taxonomy" id="29760"/>
    <lineage>
        <taxon>Eukaryota</taxon>
        <taxon>Viridiplantae</taxon>
        <taxon>Streptophyta</taxon>
        <taxon>Embryophyta</taxon>
        <taxon>Tracheophyta</taxon>
        <taxon>Spermatophyta</taxon>
        <taxon>Magnoliopsida</taxon>
        <taxon>eudicotyledons</taxon>
        <taxon>Gunneridae</taxon>
        <taxon>Pentapetalae</taxon>
        <taxon>rosids</taxon>
        <taxon>Vitales</taxon>
        <taxon>Vitaceae</taxon>
        <taxon>Viteae</taxon>
        <taxon>Vitis</taxon>
    </lineage>
</organism>
<evidence type="ECO:0000313" key="3">
    <source>
        <dbReference type="Proteomes" id="UP000288805"/>
    </source>
</evidence>
<dbReference type="AlphaFoldDB" id="A0A438IU95"/>
<sequence>MQVVEVVLSGSFQVLFGKLGSSDLWKFAHQEQVQTELKKWQKDTGKSMQF</sequence>
<dbReference type="EMBL" id="QGNW01001453">
    <property type="protein sequence ID" value="RVW40775.1"/>
    <property type="molecule type" value="Genomic_DNA"/>
</dbReference>
<comment type="caution">
    <text evidence="2">The sequence shown here is derived from an EMBL/GenBank/DDBJ whole genome shotgun (WGS) entry which is preliminary data.</text>
</comment>
<dbReference type="Proteomes" id="UP000288805">
    <property type="component" value="Unassembled WGS sequence"/>
</dbReference>
<accession>A0A438IU95</accession>